<evidence type="ECO:0000256" key="5">
    <source>
        <dbReference type="ARBA" id="ARBA00022771"/>
    </source>
</evidence>
<dbReference type="Pfam" id="PF13639">
    <property type="entry name" value="zf-RING_2"/>
    <property type="match status" value="1"/>
</dbReference>
<dbReference type="PROSITE" id="PS50089">
    <property type="entry name" value="ZF_RING_2"/>
    <property type="match status" value="1"/>
</dbReference>
<feature type="region of interest" description="Disordered" evidence="9">
    <location>
        <begin position="1"/>
        <end position="588"/>
    </location>
</feature>
<dbReference type="CDD" id="cd23115">
    <property type="entry name" value="RING-H2_BB-like"/>
    <property type="match status" value="1"/>
</dbReference>
<dbReference type="Gene3D" id="3.30.40.10">
    <property type="entry name" value="Zinc/RING finger domain, C3HC4 (zinc finger)"/>
    <property type="match status" value="1"/>
</dbReference>
<dbReference type="STRING" id="105231.A0A1Y1HL05"/>
<feature type="compositionally biased region" description="Low complexity" evidence="9">
    <location>
        <begin position="1"/>
        <end position="21"/>
    </location>
</feature>
<feature type="compositionally biased region" description="Basic and acidic residues" evidence="9">
    <location>
        <begin position="500"/>
        <end position="511"/>
    </location>
</feature>
<feature type="compositionally biased region" description="Pro residues" evidence="9">
    <location>
        <begin position="384"/>
        <end position="402"/>
    </location>
</feature>
<gene>
    <name evidence="11" type="ORF">KFL_000270540</name>
</gene>
<dbReference type="Proteomes" id="UP000054558">
    <property type="component" value="Unassembled WGS sequence"/>
</dbReference>
<dbReference type="InterPro" id="IPR048217">
    <property type="entry name" value="BB-like_RING-H2"/>
</dbReference>
<dbReference type="SUPFAM" id="SSF57850">
    <property type="entry name" value="RING/U-box"/>
    <property type="match status" value="1"/>
</dbReference>
<dbReference type="EC" id="2.3.2.27" evidence="2"/>
<keyword evidence="12" id="KW-1185">Reference proteome</keyword>
<keyword evidence="3" id="KW-0808">Transferase</keyword>
<proteinExistence type="predicted"/>
<evidence type="ECO:0000256" key="3">
    <source>
        <dbReference type="ARBA" id="ARBA00022679"/>
    </source>
</evidence>
<evidence type="ECO:0000256" key="4">
    <source>
        <dbReference type="ARBA" id="ARBA00022723"/>
    </source>
</evidence>
<feature type="compositionally biased region" description="Basic and acidic residues" evidence="9">
    <location>
        <begin position="537"/>
        <end position="546"/>
    </location>
</feature>
<keyword evidence="4" id="KW-0479">Metal-binding</keyword>
<comment type="catalytic activity">
    <reaction evidence="1">
        <text>S-ubiquitinyl-[E2 ubiquitin-conjugating enzyme]-L-cysteine + [acceptor protein]-L-lysine = [E2 ubiquitin-conjugating enzyme]-L-cysteine + N(6)-ubiquitinyl-[acceptor protein]-L-lysine.</text>
        <dbReference type="EC" id="2.3.2.27"/>
    </reaction>
</comment>
<dbReference type="PANTHER" id="PTHR22937:SF65">
    <property type="entry name" value="E3 UBIQUITIN-PROTEIN LIGASE ARK2C"/>
    <property type="match status" value="1"/>
</dbReference>
<keyword evidence="6" id="KW-0833">Ubl conjugation pathway</keyword>
<evidence type="ECO:0000256" key="6">
    <source>
        <dbReference type="ARBA" id="ARBA00022786"/>
    </source>
</evidence>
<feature type="compositionally biased region" description="Gly residues" evidence="9">
    <location>
        <begin position="64"/>
        <end position="74"/>
    </location>
</feature>
<evidence type="ECO:0000313" key="11">
    <source>
        <dbReference type="EMBL" id="GAQ79294.1"/>
    </source>
</evidence>
<evidence type="ECO:0000313" key="12">
    <source>
        <dbReference type="Proteomes" id="UP000054558"/>
    </source>
</evidence>
<feature type="region of interest" description="Disordered" evidence="9">
    <location>
        <begin position="617"/>
        <end position="668"/>
    </location>
</feature>
<feature type="compositionally biased region" description="Basic and acidic residues" evidence="9">
    <location>
        <begin position="258"/>
        <end position="267"/>
    </location>
</feature>
<evidence type="ECO:0000256" key="8">
    <source>
        <dbReference type="PROSITE-ProRule" id="PRU00175"/>
    </source>
</evidence>
<dbReference type="GO" id="GO:0008270">
    <property type="term" value="F:zinc ion binding"/>
    <property type="evidence" value="ECO:0007669"/>
    <property type="project" value="UniProtKB-KW"/>
</dbReference>
<reference evidence="11 12" key="1">
    <citation type="journal article" date="2014" name="Nat. Commun.">
        <title>Klebsormidium flaccidum genome reveals primary factors for plant terrestrial adaptation.</title>
        <authorList>
            <person name="Hori K."/>
            <person name="Maruyama F."/>
            <person name="Fujisawa T."/>
            <person name="Togashi T."/>
            <person name="Yamamoto N."/>
            <person name="Seo M."/>
            <person name="Sato S."/>
            <person name="Yamada T."/>
            <person name="Mori H."/>
            <person name="Tajima N."/>
            <person name="Moriyama T."/>
            <person name="Ikeuchi M."/>
            <person name="Watanabe M."/>
            <person name="Wada H."/>
            <person name="Kobayashi K."/>
            <person name="Saito M."/>
            <person name="Masuda T."/>
            <person name="Sasaki-Sekimoto Y."/>
            <person name="Mashiguchi K."/>
            <person name="Awai K."/>
            <person name="Shimojima M."/>
            <person name="Masuda S."/>
            <person name="Iwai M."/>
            <person name="Nobusawa T."/>
            <person name="Narise T."/>
            <person name="Kondo S."/>
            <person name="Saito H."/>
            <person name="Sato R."/>
            <person name="Murakawa M."/>
            <person name="Ihara Y."/>
            <person name="Oshima-Yamada Y."/>
            <person name="Ohtaka K."/>
            <person name="Satoh M."/>
            <person name="Sonobe K."/>
            <person name="Ishii M."/>
            <person name="Ohtani R."/>
            <person name="Kanamori-Sato M."/>
            <person name="Honoki R."/>
            <person name="Miyazaki D."/>
            <person name="Mochizuki H."/>
            <person name="Umetsu J."/>
            <person name="Higashi K."/>
            <person name="Shibata D."/>
            <person name="Kamiya Y."/>
            <person name="Sato N."/>
            <person name="Nakamura Y."/>
            <person name="Tabata S."/>
            <person name="Ida S."/>
            <person name="Kurokawa K."/>
            <person name="Ohta H."/>
        </authorList>
    </citation>
    <scope>NUCLEOTIDE SEQUENCE [LARGE SCALE GENOMIC DNA]</scope>
    <source>
        <strain evidence="11 12">NIES-2285</strain>
    </source>
</reference>
<dbReference type="InterPro" id="IPR013083">
    <property type="entry name" value="Znf_RING/FYVE/PHD"/>
</dbReference>
<dbReference type="InterPro" id="IPR001841">
    <property type="entry name" value="Znf_RING"/>
</dbReference>
<feature type="domain" description="RING-type" evidence="10">
    <location>
        <begin position="950"/>
        <end position="991"/>
    </location>
</feature>
<dbReference type="InterPro" id="IPR045191">
    <property type="entry name" value="MBR1/2-like"/>
</dbReference>
<evidence type="ECO:0000256" key="2">
    <source>
        <dbReference type="ARBA" id="ARBA00012483"/>
    </source>
</evidence>
<evidence type="ECO:0000256" key="7">
    <source>
        <dbReference type="ARBA" id="ARBA00022833"/>
    </source>
</evidence>
<sequence length="996" mass="107363">MEPLSASLGQSESSSISPEGAEQSAVQDSRSLPGSKDGALAGAHSQGPKDPPERWGEFFTRTGAGPGGRGVGGKGVKRHPSNGEDVVIRSGARFSPPARGFGSSRGFPRARSPDDAYPPAENMSRKGRSMVLERGFNDLRSRRGSAPLGNPGGHGANKGEKHGGGENRGLWPLVVGLQGEGQESWRRQEDAAQKPGEHQNSTPPLAPPRSDWGSWLDRSRQLSKDNSELGDNDSHSSDEICFGPVQRRRLSEDLDLPDAPRVDDHPSQEIPSREIPFSFSPPPGFGPPATTEPARTPRAVPSAMDSPPPPVENPFSVPFSFNPSPRGSAEANPMAAMDTDAPPPLLPSPPPPRAQRSPRVGRSLLSDSDEADEFMPGLLGPSLDTPPPPLPVPHFGLPPPGPRNHFSINRRGPGGSLPPQTGSASSRGAERRPGPPARPPPAWLQNRGSWEGWESDNAVRRQRAPVSDGGRPFVDDGVGAMFSHAEPPGMPFTLLPVPKEPGEQSPREGPPRPRVPPPYSPGLFDGLDPLRQLRRLSPGERPREAYQDGFEDGSPVLHRERTALRLERRDSPPTGRRHVAPAWHARGPRQSELYDDWDAWEEQVDMDSGWWDVEAGGLAPERRNRSPPRRASDPGFGWLDDPLWEGGGENPLDEAGGGQRQNADRGGALRRRRFSLFDEEGGAVRVTAPALEAQATESPAGAERIAGEERAARRRGRSWLRELGSLEGASARQPGAPATDANRSAREGLFGLRRGGGPAGAPAPRNETEAVLGRPPVYRNLREFLTEAGGAPGMARRTPAVAEESAPGGGGLAGLFREAGEDDGEAAVGRARARRHRARMFEAGREGGLPTPLLAMLNALEEAEQFQDLTGDQLIRLQIALSGGGMSARRRRELDAMRVDVDRMTYEELLELEERIGNVSVGLSPETVVEKLPITKWAAPITGDEKEIKCVVCQVEYEESEDVRILPCTHCYHADCIKSWLATKNECPVCKAKAVP</sequence>
<feature type="compositionally biased region" description="Basic and acidic residues" evidence="9">
    <location>
        <begin position="217"/>
        <end position="238"/>
    </location>
</feature>
<feature type="compositionally biased region" description="Low complexity" evidence="9">
    <location>
        <begin position="313"/>
        <end position="325"/>
    </location>
</feature>
<dbReference type="PANTHER" id="PTHR22937">
    <property type="entry name" value="E3 UBIQUITIN-PROTEIN LIGASE RNF165"/>
    <property type="match status" value="1"/>
</dbReference>
<feature type="compositionally biased region" description="Pro residues" evidence="9">
    <location>
        <begin position="341"/>
        <end position="353"/>
    </location>
</feature>
<name>A0A1Y1HL05_KLENI</name>
<organism evidence="11 12">
    <name type="scientific">Klebsormidium nitens</name>
    <name type="common">Green alga</name>
    <name type="synonym">Ulothrix nitens</name>
    <dbReference type="NCBI Taxonomy" id="105231"/>
    <lineage>
        <taxon>Eukaryota</taxon>
        <taxon>Viridiplantae</taxon>
        <taxon>Streptophyta</taxon>
        <taxon>Klebsormidiophyceae</taxon>
        <taxon>Klebsormidiales</taxon>
        <taxon>Klebsormidiaceae</taxon>
        <taxon>Klebsormidium</taxon>
    </lineage>
</organism>
<dbReference type="OMA" id="WIPANSE"/>
<feature type="compositionally biased region" description="Basic and acidic residues" evidence="9">
    <location>
        <begin position="557"/>
        <end position="571"/>
    </location>
</feature>
<feature type="compositionally biased region" description="Basic and acidic residues" evidence="9">
    <location>
        <begin position="183"/>
        <end position="197"/>
    </location>
</feature>
<evidence type="ECO:0000256" key="9">
    <source>
        <dbReference type="SAM" id="MobiDB-lite"/>
    </source>
</evidence>
<evidence type="ECO:0000259" key="10">
    <source>
        <dbReference type="PROSITE" id="PS50089"/>
    </source>
</evidence>
<dbReference type="SMART" id="SM00184">
    <property type="entry name" value="RING"/>
    <property type="match status" value="1"/>
</dbReference>
<evidence type="ECO:0000256" key="1">
    <source>
        <dbReference type="ARBA" id="ARBA00000900"/>
    </source>
</evidence>
<dbReference type="AlphaFoldDB" id="A0A1Y1HL05"/>
<feature type="compositionally biased region" description="Gly residues" evidence="9">
    <location>
        <begin position="645"/>
        <end position="659"/>
    </location>
</feature>
<dbReference type="GO" id="GO:0061630">
    <property type="term" value="F:ubiquitin protein ligase activity"/>
    <property type="evidence" value="ECO:0000318"/>
    <property type="project" value="GO_Central"/>
</dbReference>
<keyword evidence="5 8" id="KW-0863">Zinc-finger</keyword>
<keyword evidence="7" id="KW-0862">Zinc</keyword>
<protein>
    <recommendedName>
        <fullName evidence="2">RING-type E3 ubiquitin transferase</fullName>
        <ecNumber evidence="2">2.3.2.27</ecNumber>
    </recommendedName>
</protein>
<dbReference type="OrthoDB" id="8062037at2759"/>
<accession>A0A1Y1HL05</accession>
<dbReference type="EMBL" id="DF236976">
    <property type="protein sequence ID" value="GAQ79294.1"/>
    <property type="molecule type" value="Genomic_DNA"/>
</dbReference>
<feature type="region of interest" description="Disordered" evidence="9">
    <location>
        <begin position="694"/>
        <end position="770"/>
    </location>
</feature>
<feature type="compositionally biased region" description="Low complexity" evidence="9">
    <location>
        <begin position="287"/>
        <end position="301"/>
    </location>
</feature>